<organism evidence="1 2">
    <name type="scientific">Patella caerulea</name>
    <name type="common">Rayed Mediterranean limpet</name>
    <dbReference type="NCBI Taxonomy" id="87958"/>
    <lineage>
        <taxon>Eukaryota</taxon>
        <taxon>Metazoa</taxon>
        <taxon>Spiralia</taxon>
        <taxon>Lophotrochozoa</taxon>
        <taxon>Mollusca</taxon>
        <taxon>Gastropoda</taxon>
        <taxon>Patellogastropoda</taxon>
        <taxon>Patelloidea</taxon>
        <taxon>Patellidae</taxon>
        <taxon>Patella</taxon>
    </lineage>
</organism>
<dbReference type="Proteomes" id="UP001347796">
    <property type="component" value="Unassembled WGS sequence"/>
</dbReference>
<gene>
    <name evidence="1" type="ORF">SNE40_016557</name>
</gene>
<dbReference type="AlphaFoldDB" id="A0AAN8J9G7"/>
<dbReference type="EMBL" id="JAZGQO010000011">
    <property type="protein sequence ID" value="KAK6173017.1"/>
    <property type="molecule type" value="Genomic_DNA"/>
</dbReference>
<proteinExistence type="predicted"/>
<comment type="caution">
    <text evidence="1">The sequence shown here is derived from an EMBL/GenBank/DDBJ whole genome shotgun (WGS) entry which is preliminary data.</text>
</comment>
<sequence length="640" mass="72693">MAQYRCVICVTIIVLVLYSCALTGHGMLFTLNAADARGNHSFSQRSNSTTGRVVKLGLGSSISFNICLRENTTIFVNKVRYSNDGIPDKCILYMDDIKVATFTTRNWTGWGEMWNVFEDFVIRTGFELPRGWHVVKLEIVSGDGVEIDGLVLDVSDKRLTEDMLNCKLLCQANGPVVVNKNSNQLPQYGLISQSSYPTKCAEEDNVKIPIVLHGIQEYSLTASLPTYTTFENRRGENTTGCSFLPHVYWTFTNITLPSKMKLYKAGSATLSIFRNSISYLLSKSTSITFKLFGRSKGHIDAEIGSIFKISIVPINRVVEVRLVLTGRSPRSIMLKSQYFLPGERVMRFDIPDFTWSEDKLNSVTVTFNSYAASSITIREMQLERRVMKPEITETIFESGELVIDAVYMDFWWRAPESMKINILPKAEIYPNVAYFRVSRPIPWTTDSYAQIFVLYQDGNARLLQLPPPGLDWIPFGSSVIIGSTDPKSHRPSAPISEVDIDPYSFKFNIRYVDGSSADFKLSSTIEETEIVVSNLKFAQDMSIHPFATLRSMYVEEGNSDCDSLMIDGEKSYHIMDDWHPKNGRSFMFYRRCESKHLTLSPDILLTVRRSQAGSVANWWQLYLAWRRSGEPSFANFKRYP</sequence>
<accession>A0AAN8J9G7</accession>
<dbReference type="PROSITE" id="PS51257">
    <property type="entry name" value="PROKAR_LIPOPROTEIN"/>
    <property type="match status" value="1"/>
</dbReference>
<reference evidence="1 2" key="1">
    <citation type="submission" date="2024-01" db="EMBL/GenBank/DDBJ databases">
        <title>The genome of the rayed Mediterranean limpet Patella caerulea (Linnaeus, 1758).</title>
        <authorList>
            <person name="Anh-Thu Weber A."/>
            <person name="Halstead-Nussloch G."/>
        </authorList>
    </citation>
    <scope>NUCLEOTIDE SEQUENCE [LARGE SCALE GENOMIC DNA]</scope>
    <source>
        <strain evidence="1">AATW-2023a</strain>
        <tissue evidence="1">Whole specimen</tissue>
    </source>
</reference>
<keyword evidence="2" id="KW-1185">Reference proteome</keyword>
<evidence type="ECO:0000313" key="1">
    <source>
        <dbReference type="EMBL" id="KAK6173017.1"/>
    </source>
</evidence>
<name>A0AAN8J9G7_PATCE</name>
<evidence type="ECO:0000313" key="2">
    <source>
        <dbReference type="Proteomes" id="UP001347796"/>
    </source>
</evidence>
<dbReference type="Gene3D" id="2.60.120.260">
    <property type="entry name" value="Galactose-binding domain-like"/>
    <property type="match status" value="1"/>
</dbReference>
<protein>
    <submittedName>
        <fullName evidence="1">Uncharacterized protein</fullName>
    </submittedName>
</protein>